<comment type="caution">
    <text evidence="1">The sequence shown here is derived from an EMBL/GenBank/DDBJ whole genome shotgun (WGS) entry which is preliminary data.</text>
</comment>
<proteinExistence type="predicted"/>
<dbReference type="InterPro" id="IPR036894">
    <property type="entry name" value="YbaB-like_sf"/>
</dbReference>
<gene>
    <name evidence="1" type="ORF">GCM10022224_088600</name>
</gene>
<name>A0ABP7DUI1_9ACTN</name>
<dbReference type="SUPFAM" id="SSF82607">
    <property type="entry name" value="YbaB-like"/>
    <property type="match status" value="1"/>
</dbReference>
<evidence type="ECO:0000313" key="2">
    <source>
        <dbReference type="Proteomes" id="UP001500902"/>
    </source>
</evidence>
<sequence>MMDDPAKRAAAFRWLPLCSSKGGGCYVEGLVVQDGIGTAFEEVAAEFDRSVGRLRAAHDRLNEVSHTARAADGMVTVTVGPRGQVRSITLDPRVYRKLSPSELADTIMDQIGAATGEVSARTRELVEPLMPAGLRYDDIFGSEASLEAFFPTPQKP</sequence>
<dbReference type="Pfam" id="PF02575">
    <property type="entry name" value="YbaB_DNA_bd"/>
    <property type="match status" value="1"/>
</dbReference>
<protein>
    <submittedName>
        <fullName evidence="1">Uncharacterized protein</fullName>
    </submittedName>
</protein>
<evidence type="ECO:0000313" key="1">
    <source>
        <dbReference type="EMBL" id="GAA3709334.1"/>
    </source>
</evidence>
<organism evidence="1 2">
    <name type="scientific">Nonomuraea antimicrobica</name>
    <dbReference type="NCBI Taxonomy" id="561173"/>
    <lineage>
        <taxon>Bacteria</taxon>
        <taxon>Bacillati</taxon>
        <taxon>Actinomycetota</taxon>
        <taxon>Actinomycetes</taxon>
        <taxon>Streptosporangiales</taxon>
        <taxon>Streptosporangiaceae</taxon>
        <taxon>Nonomuraea</taxon>
    </lineage>
</organism>
<keyword evidence="2" id="KW-1185">Reference proteome</keyword>
<dbReference type="Gene3D" id="3.30.1310.10">
    <property type="entry name" value="Nucleoid-associated protein YbaB-like domain"/>
    <property type="match status" value="1"/>
</dbReference>
<reference evidence="2" key="1">
    <citation type="journal article" date="2019" name="Int. J. Syst. Evol. Microbiol.">
        <title>The Global Catalogue of Microorganisms (GCM) 10K type strain sequencing project: providing services to taxonomists for standard genome sequencing and annotation.</title>
        <authorList>
            <consortium name="The Broad Institute Genomics Platform"/>
            <consortium name="The Broad Institute Genome Sequencing Center for Infectious Disease"/>
            <person name="Wu L."/>
            <person name="Ma J."/>
        </authorList>
    </citation>
    <scope>NUCLEOTIDE SEQUENCE [LARGE SCALE GENOMIC DNA]</scope>
    <source>
        <strain evidence="2">JCM 16904</strain>
    </source>
</reference>
<dbReference type="EMBL" id="BAAAZP010000203">
    <property type="protein sequence ID" value="GAA3709334.1"/>
    <property type="molecule type" value="Genomic_DNA"/>
</dbReference>
<dbReference type="InterPro" id="IPR004401">
    <property type="entry name" value="YbaB/EbfC"/>
</dbReference>
<accession>A0ABP7DUI1</accession>
<dbReference type="RefSeq" id="WP_344893191.1">
    <property type="nucleotide sequence ID" value="NZ_BAAAZP010000203.1"/>
</dbReference>
<dbReference type="Proteomes" id="UP001500902">
    <property type="component" value="Unassembled WGS sequence"/>
</dbReference>